<keyword evidence="2" id="KW-0479">Metal-binding</keyword>
<evidence type="ECO:0000313" key="6">
    <source>
        <dbReference type="Proteomes" id="UP001494902"/>
    </source>
</evidence>
<proteinExistence type="inferred from homology"/>
<dbReference type="PANTHER" id="PTHR42796">
    <property type="entry name" value="FUMARYLACETOACETATE HYDROLASE DOMAIN-CONTAINING PROTEIN 2A-RELATED"/>
    <property type="match status" value="1"/>
</dbReference>
<keyword evidence="5" id="KW-0378">Hydrolase</keyword>
<dbReference type="Gene3D" id="3.90.850.10">
    <property type="entry name" value="Fumarylacetoacetase-like, C-terminal domain"/>
    <property type="match status" value="1"/>
</dbReference>
<organism evidence="5 6">
    <name type="scientific">Pseudonocardia nematodicida</name>
    <dbReference type="NCBI Taxonomy" id="1206997"/>
    <lineage>
        <taxon>Bacteria</taxon>
        <taxon>Bacillati</taxon>
        <taxon>Actinomycetota</taxon>
        <taxon>Actinomycetes</taxon>
        <taxon>Pseudonocardiales</taxon>
        <taxon>Pseudonocardiaceae</taxon>
        <taxon>Pseudonocardia</taxon>
    </lineage>
</organism>
<feature type="domain" description="Fumarylacetoacetase-like C-terminal" evidence="4">
    <location>
        <begin position="68"/>
        <end position="272"/>
    </location>
</feature>
<dbReference type="Proteomes" id="UP001494902">
    <property type="component" value="Unassembled WGS sequence"/>
</dbReference>
<reference evidence="5 6" key="1">
    <citation type="submission" date="2024-03" db="EMBL/GenBank/DDBJ databases">
        <title>Draft genome sequence of Pseudonocardia nematodicida JCM 31783.</title>
        <authorList>
            <person name="Butdee W."/>
            <person name="Duangmal K."/>
        </authorList>
    </citation>
    <scope>NUCLEOTIDE SEQUENCE [LARGE SCALE GENOMIC DNA]</scope>
    <source>
        <strain evidence="5 6">JCM 31783</strain>
    </source>
</reference>
<evidence type="ECO:0000256" key="2">
    <source>
        <dbReference type="ARBA" id="ARBA00022723"/>
    </source>
</evidence>
<dbReference type="InterPro" id="IPR036663">
    <property type="entry name" value="Fumarylacetoacetase_C_sf"/>
</dbReference>
<dbReference type="PANTHER" id="PTHR42796:SF4">
    <property type="entry name" value="FUMARYLACETOACETATE HYDROLASE DOMAIN-CONTAINING PROTEIN 2A"/>
    <property type="match status" value="1"/>
</dbReference>
<comment type="similarity">
    <text evidence="1">Belongs to the FAH family.</text>
</comment>
<evidence type="ECO:0000256" key="3">
    <source>
        <dbReference type="SAM" id="MobiDB-lite"/>
    </source>
</evidence>
<feature type="compositionally biased region" description="Pro residues" evidence="3">
    <location>
        <begin position="52"/>
        <end position="63"/>
    </location>
</feature>
<gene>
    <name evidence="5" type="ORF">WIS52_28800</name>
</gene>
<sequence length="276" mass="29438">MAGRLCLLSGDELVDVARASGGRFDADPQQVYPRWPELREWAAGRPQADPRTAPPPDAGAPAPYPRQCFGIGLNYADHVGESGLQTPTEPVVFGKFASCLTGPGAPLVLPSDTVDWEVELVVVIGREARRVPERVAWEHVAGLTIGQDLSDRALQFSGPAPQQFGLGKSLPGFGPTGPWLVTPDELDDPDDLEISCTLNGATVQHSRTTHLIFDVRSLVAYLSGRLPLHPGDVIFTGTPAGIGSGRDPQVFLRPGDELVSRIEGLGRLVTRVATAT</sequence>
<name>A0ABV1KJ49_9PSEU</name>
<dbReference type="RefSeq" id="WP_349301559.1">
    <property type="nucleotide sequence ID" value="NZ_JBEDNQ010000015.1"/>
</dbReference>
<dbReference type="EMBL" id="JBEDNQ010000015">
    <property type="protein sequence ID" value="MEQ3554485.1"/>
    <property type="molecule type" value="Genomic_DNA"/>
</dbReference>
<protein>
    <submittedName>
        <fullName evidence="5">Fumarylacetoacetate hydrolase family protein</fullName>
    </submittedName>
</protein>
<comment type="caution">
    <text evidence="5">The sequence shown here is derived from an EMBL/GenBank/DDBJ whole genome shotgun (WGS) entry which is preliminary data.</text>
</comment>
<feature type="region of interest" description="Disordered" evidence="3">
    <location>
        <begin position="43"/>
        <end position="63"/>
    </location>
</feature>
<dbReference type="SUPFAM" id="SSF56529">
    <property type="entry name" value="FAH"/>
    <property type="match status" value="1"/>
</dbReference>
<evidence type="ECO:0000313" key="5">
    <source>
        <dbReference type="EMBL" id="MEQ3554485.1"/>
    </source>
</evidence>
<dbReference type="GO" id="GO:0016787">
    <property type="term" value="F:hydrolase activity"/>
    <property type="evidence" value="ECO:0007669"/>
    <property type="project" value="UniProtKB-KW"/>
</dbReference>
<evidence type="ECO:0000259" key="4">
    <source>
        <dbReference type="Pfam" id="PF01557"/>
    </source>
</evidence>
<dbReference type="InterPro" id="IPR051121">
    <property type="entry name" value="FAH"/>
</dbReference>
<accession>A0ABV1KJ49</accession>
<evidence type="ECO:0000256" key="1">
    <source>
        <dbReference type="ARBA" id="ARBA00010211"/>
    </source>
</evidence>
<dbReference type="Pfam" id="PF01557">
    <property type="entry name" value="FAA_hydrolase"/>
    <property type="match status" value="1"/>
</dbReference>
<dbReference type="InterPro" id="IPR011234">
    <property type="entry name" value="Fumarylacetoacetase-like_C"/>
</dbReference>
<keyword evidence="6" id="KW-1185">Reference proteome</keyword>